<dbReference type="EMBL" id="BAOU01000003">
    <property type="protein sequence ID" value="GAD04428.1"/>
    <property type="molecule type" value="Genomic_DNA"/>
</dbReference>
<feature type="binding site" evidence="2">
    <location>
        <position position="27"/>
    </location>
    <ligand>
        <name>Mg(2+)</name>
        <dbReference type="ChEBI" id="CHEBI:18420"/>
    </ligand>
</feature>
<feature type="active site" evidence="2">
    <location>
        <position position="27"/>
    </location>
</feature>
<feature type="binding site" evidence="2">
    <location>
        <position position="40"/>
    </location>
    <ligand>
        <name>substrate</name>
    </ligand>
</feature>
<proteinExistence type="inferred from homology"/>
<dbReference type="FunFam" id="3.40.1180.10:FF:000001">
    <property type="entry name" value="(2E,6E)-farnesyl-diphosphate-specific ditrans,polycis-undecaprenyl-diphosphate synthase"/>
    <property type="match status" value="1"/>
</dbReference>
<comment type="subunit">
    <text evidence="2">Homodimer.</text>
</comment>
<feature type="binding site" evidence="2">
    <location>
        <position position="214"/>
    </location>
    <ligand>
        <name>Mg(2+)</name>
        <dbReference type="ChEBI" id="CHEBI:18420"/>
    </ligand>
</feature>
<accession>S4N6L7</accession>
<dbReference type="CDD" id="cd00475">
    <property type="entry name" value="Cis_IPPS"/>
    <property type="match status" value="1"/>
</dbReference>
<gene>
    <name evidence="3" type="ORF">PORCRE_112</name>
</gene>
<evidence type="ECO:0000256" key="1">
    <source>
        <dbReference type="ARBA" id="ARBA00022679"/>
    </source>
</evidence>
<comment type="caution">
    <text evidence="3">The sequence shown here is derived from an EMBL/GenBank/DDBJ whole genome shotgun (WGS) entry which is preliminary data.</text>
</comment>
<evidence type="ECO:0000256" key="2">
    <source>
        <dbReference type="HAMAP-Rule" id="MF_01139"/>
    </source>
</evidence>
<keyword evidence="2" id="KW-0460">Magnesium</keyword>
<dbReference type="Proteomes" id="UP000018031">
    <property type="component" value="Unassembled WGS sequence"/>
</dbReference>
<feature type="active site" description="Proton acceptor" evidence="2">
    <location>
        <position position="75"/>
    </location>
</feature>
<dbReference type="InterPro" id="IPR018520">
    <property type="entry name" value="UPP_synth-like_CS"/>
</dbReference>
<dbReference type="GO" id="GO:0016094">
    <property type="term" value="P:polyprenol biosynthetic process"/>
    <property type="evidence" value="ECO:0007669"/>
    <property type="project" value="TreeGrafter"/>
</dbReference>
<feature type="binding site" evidence="2">
    <location>
        <position position="32"/>
    </location>
    <ligand>
        <name>substrate</name>
    </ligand>
</feature>
<feature type="binding site" evidence="2">
    <location>
        <position position="195"/>
    </location>
    <ligand>
        <name>substrate</name>
    </ligand>
</feature>
<keyword evidence="1 2" id="KW-0808">Transferase</keyword>
<dbReference type="EC" id="2.5.1.-" evidence="2"/>
<dbReference type="InterPro" id="IPR001441">
    <property type="entry name" value="UPP_synth-like"/>
</dbReference>
<dbReference type="PANTHER" id="PTHR10291:SF0">
    <property type="entry name" value="DEHYDRODOLICHYL DIPHOSPHATE SYNTHASE 2"/>
    <property type="match status" value="1"/>
</dbReference>
<feature type="binding site" evidence="2">
    <location>
        <begin position="72"/>
        <end position="74"/>
    </location>
    <ligand>
        <name>substrate</name>
    </ligand>
</feature>
<name>S4N6L7_9PORP</name>
<dbReference type="Gene3D" id="3.40.1180.10">
    <property type="entry name" value="Decaprenyl diphosphate synthase-like"/>
    <property type="match status" value="1"/>
</dbReference>
<dbReference type="HAMAP" id="MF_01139">
    <property type="entry name" value="ISPT"/>
    <property type="match status" value="1"/>
</dbReference>
<dbReference type="NCBIfam" id="NF011405">
    <property type="entry name" value="PRK14830.1"/>
    <property type="match status" value="1"/>
</dbReference>
<dbReference type="GO" id="GO:0000287">
    <property type="term" value="F:magnesium ion binding"/>
    <property type="evidence" value="ECO:0007669"/>
    <property type="project" value="UniProtKB-UniRule"/>
</dbReference>
<sequence>MSQTKDKYQAFLETAPKLPRHIAIIMDGNGRWAQQRGQAREQGHAAGAKALDKVMRAAVALGIPYLTVYAFSTENWGRPQGEVEALMSLLVETIREQTPGMQEHGVRLLAIGDLDRLPSISRTALAEAIEKTQHNDKLTLTLALSYSARWELSHCMRRIATEIQRGLYLPEEIDEAVISQRLCTAGLPDPDLLIRTGGEQRISNFLLWQTAYAELYFSPIYWPDFDGDALLEAISDYSGRERRYGLTREQINKPIQQAEDTDLATTHDA</sequence>
<dbReference type="Pfam" id="PF01255">
    <property type="entry name" value="Prenyltransf"/>
    <property type="match status" value="1"/>
</dbReference>
<feature type="binding site" evidence="2">
    <location>
        <position position="44"/>
    </location>
    <ligand>
        <name>substrate</name>
    </ligand>
</feature>
<dbReference type="SUPFAM" id="SSF64005">
    <property type="entry name" value="Undecaprenyl diphosphate synthase"/>
    <property type="match status" value="1"/>
</dbReference>
<comment type="function">
    <text evidence="2">Catalyzes the condensation of isopentenyl diphosphate (IPP) with allylic pyrophosphates generating different type of terpenoids.</text>
</comment>
<dbReference type="RefSeq" id="WP_023935872.1">
    <property type="nucleotide sequence ID" value="NZ_BAOU01000003.1"/>
</dbReference>
<dbReference type="NCBIfam" id="TIGR00055">
    <property type="entry name" value="uppS"/>
    <property type="match status" value="1"/>
</dbReference>
<dbReference type="PANTHER" id="PTHR10291">
    <property type="entry name" value="DEHYDRODOLICHYL DIPHOSPHATE SYNTHASE FAMILY MEMBER"/>
    <property type="match status" value="1"/>
</dbReference>
<comment type="cofactor">
    <cofactor evidence="2">
        <name>Mg(2+)</name>
        <dbReference type="ChEBI" id="CHEBI:18420"/>
    </cofactor>
    <text evidence="2">Binds 2 magnesium ions per subunit.</text>
</comment>
<reference evidence="4" key="1">
    <citation type="journal article" date="2013" name="Genome">
        <title>Draft Genome Sequences of Porphyromonas crevioricanis JCM 15906T and Porphyromonas cansulci JCM 13913T Isolated from a Canine Oral Cavity.</title>
        <authorList>
            <person name="Sakamoto M."/>
            <person name="Tanaka N."/>
            <person name="Shiwa Y."/>
            <person name="Yoshikawa H."/>
            <person name="Ohkuma M."/>
        </authorList>
    </citation>
    <scope>NUCLEOTIDE SEQUENCE [LARGE SCALE GENOMIC DNA]</scope>
    <source>
        <strain evidence="4">JCM 15906</strain>
    </source>
</reference>
<organism evidence="3 4">
    <name type="scientific">Porphyromonas crevioricanis JCM 15906</name>
    <dbReference type="NCBI Taxonomy" id="1305617"/>
    <lineage>
        <taxon>Bacteria</taxon>
        <taxon>Pseudomonadati</taxon>
        <taxon>Bacteroidota</taxon>
        <taxon>Bacteroidia</taxon>
        <taxon>Bacteroidales</taxon>
        <taxon>Porphyromonadaceae</taxon>
        <taxon>Porphyromonas</taxon>
    </lineage>
</organism>
<protein>
    <recommendedName>
        <fullName evidence="2">Isoprenyl transferase</fullName>
        <ecNumber evidence="2">2.5.1.-</ecNumber>
    </recommendedName>
</protein>
<feature type="binding site" evidence="2">
    <location>
        <begin position="28"/>
        <end position="31"/>
    </location>
    <ligand>
        <name>substrate</name>
    </ligand>
</feature>
<dbReference type="PROSITE" id="PS01066">
    <property type="entry name" value="UPP_SYNTHASE"/>
    <property type="match status" value="1"/>
</dbReference>
<dbReference type="InterPro" id="IPR036424">
    <property type="entry name" value="UPP_synth-like_sf"/>
</dbReference>
<comment type="similarity">
    <text evidence="2">Belongs to the UPP synthase family.</text>
</comment>
<dbReference type="AlphaFoldDB" id="S4N6L7"/>
<evidence type="ECO:0000313" key="4">
    <source>
        <dbReference type="Proteomes" id="UP000018031"/>
    </source>
</evidence>
<feature type="binding site" evidence="2">
    <location>
        <position position="76"/>
    </location>
    <ligand>
        <name>substrate</name>
    </ligand>
</feature>
<feature type="binding site" evidence="2">
    <location>
        <position position="78"/>
    </location>
    <ligand>
        <name>substrate</name>
    </ligand>
</feature>
<evidence type="ECO:0000313" key="3">
    <source>
        <dbReference type="EMBL" id="GAD04428.1"/>
    </source>
</evidence>
<dbReference type="GO" id="GO:0045547">
    <property type="term" value="F:ditrans,polycis-polyprenyl diphosphate synthase [(2E,6E)-farnesyl diphosphate specific] activity"/>
    <property type="evidence" value="ECO:0007669"/>
    <property type="project" value="TreeGrafter"/>
</dbReference>
<reference evidence="3 4" key="2">
    <citation type="journal article" date="2013" name="Genome Announc.">
        <title>Draft Genome Sequences of Porphyromonas crevioricanis JCM 15906T and Porphyromonas cansulci JCM 13913T Isolated from a Canine Oral Cavity.</title>
        <authorList>
            <person name="Sakamoto M."/>
            <person name="Tanaka N."/>
            <person name="Shiwa Y."/>
            <person name="Yoshikawa H."/>
            <person name="Ohkuma M."/>
        </authorList>
    </citation>
    <scope>NUCLEOTIDE SEQUENCE [LARGE SCALE GENOMIC DNA]</scope>
    <source>
        <strain evidence="3 4">JCM 15906</strain>
    </source>
</reference>
<feature type="binding site" evidence="2">
    <location>
        <begin position="201"/>
        <end position="203"/>
    </location>
    <ligand>
        <name>substrate</name>
    </ligand>
</feature>
<keyword evidence="2" id="KW-0479">Metal-binding</keyword>